<name>A0A9R0TPZ7_TRITD</name>
<feature type="transmembrane region" description="Helical" evidence="6">
    <location>
        <begin position="38"/>
        <end position="57"/>
    </location>
</feature>
<proteinExistence type="inferred from homology"/>
<dbReference type="InterPro" id="IPR000620">
    <property type="entry name" value="EamA_dom"/>
</dbReference>
<reference evidence="8 9" key="1">
    <citation type="submission" date="2017-09" db="EMBL/GenBank/DDBJ databases">
        <authorList>
            <consortium name="International Durum Wheat Genome Sequencing Consortium (IDWGSC)"/>
            <person name="Milanesi L."/>
        </authorList>
    </citation>
    <scope>NUCLEOTIDE SEQUENCE [LARGE SCALE GENOMIC DNA]</scope>
    <source>
        <strain evidence="9">cv. Svevo</strain>
    </source>
</reference>
<comment type="subcellular location">
    <subcellularLocation>
        <location evidence="1">Membrane</location>
        <topology evidence="1">Multi-pass membrane protein</topology>
    </subcellularLocation>
</comment>
<evidence type="ECO:0000256" key="6">
    <source>
        <dbReference type="SAM" id="Phobius"/>
    </source>
</evidence>
<keyword evidence="5 6" id="KW-0472">Membrane</keyword>
<evidence type="ECO:0000313" key="8">
    <source>
        <dbReference type="EMBL" id="VAI17897.1"/>
    </source>
</evidence>
<feature type="transmembrane region" description="Helical" evidence="6">
    <location>
        <begin position="247"/>
        <end position="267"/>
    </location>
</feature>
<feature type="transmembrane region" description="Helical" evidence="6">
    <location>
        <begin position="195"/>
        <end position="214"/>
    </location>
</feature>
<dbReference type="GO" id="GO:0016020">
    <property type="term" value="C:membrane"/>
    <property type="evidence" value="ECO:0007669"/>
    <property type="project" value="UniProtKB-SubCell"/>
</dbReference>
<dbReference type="OMA" id="FETYKPT"/>
<dbReference type="InterPro" id="IPR037185">
    <property type="entry name" value="EmrE-like"/>
</dbReference>
<feature type="transmembrane region" description="Helical" evidence="6">
    <location>
        <begin position="312"/>
        <end position="332"/>
    </location>
</feature>
<feature type="domain" description="EamA" evidence="7">
    <location>
        <begin position="249"/>
        <end position="387"/>
    </location>
</feature>
<dbReference type="Gramene" id="TRITD5Av1G141700.3">
    <property type="protein sequence ID" value="TRITD5Av1G141700.3"/>
    <property type="gene ID" value="TRITD5Av1G141700"/>
</dbReference>
<feature type="transmembrane region" description="Helical" evidence="6">
    <location>
        <begin position="108"/>
        <end position="131"/>
    </location>
</feature>
<sequence length="435" mass="47305">MEEHKPLAAMVVVQCIYAAMALWAKAMFSRGMSPMVFVVYRQAIATAVLVPITLLANRKRLKEIVCIGTTGFVLVFLASLVGATANQYMYYQGIYLGSSSMATAMTNLIPAITFVLATSVGSNILFSVNTWNRAKRFRSSMCLMFQNARKLLLLILHGSILLETQLRKWNWLLMKLPPAHERSLECVEMRKPRSVAKIFGTAVCVGGAMVMTFLKGPKLLHDSLGVGGAGLGLDDLLLLNSPGSRNWVMGALFLVGSSSCWSLWLIIQVPICKSYVDPLTLSAWMCFLSTAQMALLNSFVLPGLDAWKIHSLFELMGCIFAGAVGSGVTFYLQSWCITVRGPLYSAMFNPLCTVVTTVLATVILHEQPHIGSLLGAFAVVAGLYIVLWGKAGDVKSPRAAGHADDLEKTWSGSQLLDAESTITAPLLADKNPIEK</sequence>
<evidence type="ECO:0000256" key="3">
    <source>
        <dbReference type="ARBA" id="ARBA00022692"/>
    </source>
</evidence>
<dbReference type="EMBL" id="LT934119">
    <property type="protein sequence ID" value="VAI17897.1"/>
    <property type="molecule type" value="Genomic_DNA"/>
</dbReference>
<feature type="transmembrane region" description="Helical" evidence="6">
    <location>
        <begin position="64"/>
        <end position="88"/>
    </location>
</feature>
<feature type="transmembrane region" description="Helical" evidence="6">
    <location>
        <begin position="7"/>
        <end position="26"/>
    </location>
</feature>
<organism evidence="8 9">
    <name type="scientific">Triticum turgidum subsp. durum</name>
    <name type="common">Durum wheat</name>
    <name type="synonym">Triticum durum</name>
    <dbReference type="NCBI Taxonomy" id="4567"/>
    <lineage>
        <taxon>Eukaryota</taxon>
        <taxon>Viridiplantae</taxon>
        <taxon>Streptophyta</taxon>
        <taxon>Embryophyta</taxon>
        <taxon>Tracheophyta</taxon>
        <taxon>Spermatophyta</taxon>
        <taxon>Magnoliopsida</taxon>
        <taxon>Liliopsida</taxon>
        <taxon>Poales</taxon>
        <taxon>Poaceae</taxon>
        <taxon>BOP clade</taxon>
        <taxon>Pooideae</taxon>
        <taxon>Triticodae</taxon>
        <taxon>Triticeae</taxon>
        <taxon>Triticinae</taxon>
        <taxon>Triticum</taxon>
    </lineage>
</organism>
<evidence type="ECO:0000259" key="7">
    <source>
        <dbReference type="Pfam" id="PF00892"/>
    </source>
</evidence>
<evidence type="ECO:0000256" key="4">
    <source>
        <dbReference type="ARBA" id="ARBA00022989"/>
    </source>
</evidence>
<dbReference type="Pfam" id="PF00892">
    <property type="entry name" value="EamA"/>
    <property type="match status" value="2"/>
</dbReference>
<evidence type="ECO:0000256" key="2">
    <source>
        <dbReference type="ARBA" id="ARBA00007635"/>
    </source>
</evidence>
<dbReference type="GO" id="GO:0022857">
    <property type="term" value="F:transmembrane transporter activity"/>
    <property type="evidence" value="ECO:0007669"/>
    <property type="project" value="InterPro"/>
</dbReference>
<keyword evidence="3 6" id="KW-0812">Transmembrane</keyword>
<gene>
    <name evidence="8" type="ORF">TRITD_5Av1G141700</name>
</gene>
<comment type="similarity">
    <text evidence="2">Belongs to the drug/metabolite transporter (DMT) superfamily. Plant drug/metabolite exporter (P-DME) (TC 2.A.7.4) family.</text>
</comment>
<evidence type="ECO:0000313" key="9">
    <source>
        <dbReference type="Proteomes" id="UP000324705"/>
    </source>
</evidence>
<dbReference type="PANTHER" id="PTHR31218">
    <property type="entry name" value="WAT1-RELATED PROTEIN"/>
    <property type="match status" value="1"/>
</dbReference>
<keyword evidence="4 6" id="KW-1133">Transmembrane helix</keyword>
<dbReference type="InterPro" id="IPR030184">
    <property type="entry name" value="WAT1-related"/>
</dbReference>
<evidence type="ECO:0000256" key="1">
    <source>
        <dbReference type="ARBA" id="ARBA00004141"/>
    </source>
</evidence>
<accession>A0A9R0TPZ7</accession>
<evidence type="ECO:0000256" key="5">
    <source>
        <dbReference type="ARBA" id="ARBA00023136"/>
    </source>
</evidence>
<keyword evidence="9" id="KW-1185">Reference proteome</keyword>
<feature type="domain" description="EamA" evidence="7">
    <location>
        <begin position="10"/>
        <end position="119"/>
    </location>
</feature>
<dbReference type="AlphaFoldDB" id="A0A9R0TPZ7"/>
<feature type="transmembrane region" description="Helical" evidence="6">
    <location>
        <begin position="344"/>
        <end position="364"/>
    </location>
</feature>
<dbReference type="Proteomes" id="UP000324705">
    <property type="component" value="Chromosome 5A"/>
</dbReference>
<feature type="transmembrane region" description="Helical" evidence="6">
    <location>
        <begin position="370"/>
        <end position="388"/>
    </location>
</feature>
<dbReference type="SUPFAM" id="SSF103481">
    <property type="entry name" value="Multidrug resistance efflux transporter EmrE"/>
    <property type="match status" value="1"/>
</dbReference>
<feature type="transmembrane region" description="Helical" evidence="6">
    <location>
        <begin position="279"/>
        <end position="300"/>
    </location>
</feature>
<protein>
    <recommendedName>
        <fullName evidence="7">EamA domain-containing protein</fullName>
    </recommendedName>
</protein>